<dbReference type="InterPro" id="IPR017850">
    <property type="entry name" value="Alkaline_phosphatase_core_sf"/>
</dbReference>
<dbReference type="RefSeq" id="WP_045164988.1">
    <property type="nucleotide sequence ID" value="NZ_CP113864.1"/>
</dbReference>
<dbReference type="Proteomes" id="UP001164745">
    <property type="component" value="Chromosome"/>
</dbReference>
<sequence length="231" mass="26413">MLYFFFSYHPNFIIEPKKSLIAEFWKQLEKKSVSRNQVLEKLKKVFGDDKVGRAIVSAITKPSSQPRKGEPFYNAKSSIDVFYGDKARPASEVGKLALDSIDKYGKGRFFAFFHFGDPDTAGHKYGENSQEYSNAIIEVDKWLGRIVEKLKALGIYNETRIYVTSDHGFDEGKTTHSMASDVFFATNDAEIKRRGDQRDIVPTILVRMEVDVSRFNPPLPGRLLTEPERSW</sequence>
<evidence type="ECO:0000313" key="2">
    <source>
        <dbReference type="Proteomes" id="UP001164745"/>
    </source>
</evidence>
<dbReference type="EMBL" id="CP113864">
    <property type="protein sequence ID" value="WAM32453.1"/>
    <property type="molecule type" value="Genomic_DNA"/>
</dbReference>
<dbReference type="Pfam" id="PF01663">
    <property type="entry name" value="Phosphodiest"/>
    <property type="match status" value="1"/>
</dbReference>
<gene>
    <name evidence="1" type="ORF">OTJ99_001004</name>
</gene>
<dbReference type="PANTHER" id="PTHR10151:SF120">
    <property type="entry name" value="BIS(5'-ADENOSYL)-TRIPHOSPHATASE"/>
    <property type="match status" value="1"/>
</dbReference>
<organism evidence="1 2">
    <name type="scientific">Caldicellulosiruptor naganoensis</name>
    <dbReference type="NCBI Taxonomy" id="29324"/>
    <lineage>
        <taxon>Bacteria</taxon>
        <taxon>Bacillati</taxon>
        <taxon>Bacillota</taxon>
        <taxon>Bacillota incertae sedis</taxon>
        <taxon>Caldicellulosiruptorales</taxon>
        <taxon>Caldicellulosiruptoraceae</taxon>
        <taxon>Caldicellulosiruptor</taxon>
    </lineage>
</organism>
<evidence type="ECO:0000313" key="1">
    <source>
        <dbReference type="EMBL" id="WAM32453.1"/>
    </source>
</evidence>
<name>A0ABY7BHZ3_9FIRM</name>
<protein>
    <submittedName>
        <fullName evidence="1">Alkaline phosphatase family protein</fullName>
    </submittedName>
</protein>
<dbReference type="SUPFAM" id="SSF53649">
    <property type="entry name" value="Alkaline phosphatase-like"/>
    <property type="match status" value="1"/>
</dbReference>
<accession>A0ABY7BHZ3</accession>
<dbReference type="InterPro" id="IPR002591">
    <property type="entry name" value="Phosphodiest/P_Trfase"/>
</dbReference>
<proteinExistence type="predicted"/>
<keyword evidence="2" id="KW-1185">Reference proteome</keyword>
<dbReference type="Gene3D" id="3.40.720.10">
    <property type="entry name" value="Alkaline Phosphatase, subunit A"/>
    <property type="match status" value="1"/>
</dbReference>
<reference evidence="1" key="1">
    <citation type="submission" date="2022-12" db="EMBL/GenBank/DDBJ databases">
        <authorList>
            <person name="Bing R.G."/>
            <person name="Willard D.J."/>
            <person name="Manesh M.J.H."/>
            <person name="Laemthong T."/>
            <person name="Crosby J.R."/>
            <person name="Kelly R.M."/>
        </authorList>
    </citation>
    <scope>NUCLEOTIDE SEQUENCE</scope>
    <source>
        <strain evidence="1">DSM 8991</strain>
    </source>
</reference>
<dbReference type="PANTHER" id="PTHR10151">
    <property type="entry name" value="ECTONUCLEOTIDE PYROPHOSPHATASE/PHOSPHODIESTERASE"/>
    <property type="match status" value="1"/>
</dbReference>